<dbReference type="GO" id="GO:0000974">
    <property type="term" value="C:Prp19 complex"/>
    <property type="evidence" value="ECO:0007669"/>
    <property type="project" value="UniProtKB-UniRule"/>
</dbReference>
<comment type="caution">
    <text evidence="4">The sequence shown here is derived from an EMBL/GenBank/DDBJ whole genome shotgun (WGS) entry which is preliminary data.</text>
</comment>
<keyword evidence="2" id="KW-0507">mRNA processing</keyword>
<keyword evidence="5" id="KW-1185">Reference proteome</keyword>
<keyword evidence="2" id="KW-0234">DNA repair</keyword>
<evidence type="ECO:0000256" key="1">
    <source>
        <dbReference type="PROSITE-ProRule" id="PRU00221"/>
    </source>
</evidence>
<comment type="function">
    <text evidence="2">Ubiquitin-protein ligase which is mainly involved pre-mRNA splicing and DNA repair. Required for pre-mRNA splicing as component of the spliceosome.</text>
</comment>
<dbReference type="GO" id="GO:0061630">
    <property type="term" value="F:ubiquitin protein ligase activity"/>
    <property type="evidence" value="ECO:0007669"/>
    <property type="project" value="UniProtKB-UniRule"/>
</dbReference>
<keyword evidence="2" id="KW-0808">Transferase</keyword>
<dbReference type="SUPFAM" id="SSF50978">
    <property type="entry name" value="WD40 repeat-like"/>
    <property type="match status" value="1"/>
</dbReference>
<dbReference type="InterPro" id="IPR038959">
    <property type="entry name" value="Prp19"/>
</dbReference>
<dbReference type="Gene3D" id="2.130.10.10">
    <property type="entry name" value="YVTN repeat-like/Quinoprotein amine dehydrogenase"/>
    <property type="match status" value="1"/>
</dbReference>
<dbReference type="GO" id="GO:0070534">
    <property type="term" value="P:protein K63-linked ubiquitination"/>
    <property type="evidence" value="ECO:0007669"/>
    <property type="project" value="UniProtKB-UniRule"/>
</dbReference>
<dbReference type="PANTHER" id="PTHR43995:SF1">
    <property type="entry name" value="PRE-MRNA-PROCESSING FACTOR 19"/>
    <property type="match status" value="1"/>
</dbReference>
<dbReference type="InterPro" id="IPR036322">
    <property type="entry name" value="WD40_repeat_dom_sf"/>
</dbReference>
<dbReference type="Proteomes" id="UP001202328">
    <property type="component" value="Unassembled WGS sequence"/>
</dbReference>
<accession>A0AAD4XCX6</accession>
<comment type="subcellular location">
    <subcellularLocation>
        <location evidence="2">Nucleus</location>
    </subcellularLocation>
</comment>
<comment type="subunit">
    <text evidence="2">Homotetramer.</text>
</comment>
<comment type="similarity">
    <text evidence="2">Belongs to the WD repeat PRP19 family.</text>
</comment>
<dbReference type="GO" id="GO:0071006">
    <property type="term" value="C:U2-type catalytic step 1 spliceosome"/>
    <property type="evidence" value="ECO:0007669"/>
    <property type="project" value="TreeGrafter"/>
</dbReference>
<protein>
    <recommendedName>
        <fullName evidence="2">Pre-mRNA-processing factor 19</fullName>
        <ecNumber evidence="2">2.3.2.27</ecNumber>
    </recommendedName>
</protein>
<keyword evidence="2" id="KW-0508">mRNA splicing</keyword>
<keyword evidence="2" id="KW-0227">DNA damage</keyword>
<reference evidence="4" key="1">
    <citation type="submission" date="2022-04" db="EMBL/GenBank/DDBJ databases">
        <title>A functionally conserved STORR gene fusion in Papaver species that diverged 16.8 million years ago.</title>
        <authorList>
            <person name="Catania T."/>
        </authorList>
    </citation>
    <scope>NUCLEOTIDE SEQUENCE</scope>
    <source>
        <strain evidence="4">S-188037</strain>
    </source>
</reference>
<dbReference type="InterPro" id="IPR013915">
    <property type="entry name" value="Prp19_cc"/>
</dbReference>
<proteinExistence type="inferred from homology"/>
<comment type="pathway">
    <text evidence="2">Protein modification; protein ubiquitination.</text>
</comment>
<dbReference type="PROSITE" id="PS50082">
    <property type="entry name" value="WD_REPEATS_2"/>
    <property type="match status" value="1"/>
</dbReference>
<dbReference type="GO" id="GO:0006281">
    <property type="term" value="P:DNA repair"/>
    <property type="evidence" value="ECO:0007669"/>
    <property type="project" value="UniProtKB-KW"/>
</dbReference>
<evidence type="ECO:0000313" key="4">
    <source>
        <dbReference type="EMBL" id="KAI3903209.1"/>
    </source>
</evidence>
<comment type="catalytic activity">
    <reaction evidence="2">
        <text>S-ubiquitinyl-[E2 ubiquitin-conjugating enzyme]-L-cysteine + [acceptor protein]-L-lysine = [E2 ubiquitin-conjugating enzyme]-L-cysteine + N(6)-ubiquitinyl-[acceptor protein]-L-lysine.</text>
        <dbReference type="EC" id="2.3.2.27"/>
    </reaction>
</comment>
<evidence type="ECO:0000256" key="2">
    <source>
        <dbReference type="RuleBase" id="RU367101"/>
    </source>
</evidence>
<sequence>MLSHFALAQQLHTASQELSHALYQHDAACCDIARLRKERDKARTLLILAERHVPLPASTAATANNSTFYNWCLFCIFPAIPFTKLTDLAFCPWIYIHPSKQDIIATGEVDTNTIVFDQTSGQILFTPSGHFKKVTSVKFVPKDDFLVTGSANK</sequence>
<keyword evidence="2" id="KW-0833">Ubl conjugation pathway</keyword>
<feature type="repeat" description="WD" evidence="1">
    <location>
        <begin position="127"/>
        <end position="153"/>
    </location>
</feature>
<dbReference type="EC" id="2.3.2.27" evidence="2"/>
<dbReference type="Pfam" id="PF08606">
    <property type="entry name" value="Prp19"/>
    <property type="match status" value="1"/>
</dbReference>
<keyword evidence="1" id="KW-0853">WD repeat</keyword>
<evidence type="ECO:0000313" key="5">
    <source>
        <dbReference type="Proteomes" id="UP001202328"/>
    </source>
</evidence>
<dbReference type="InterPro" id="IPR015943">
    <property type="entry name" value="WD40/YVTN_repeat-like_dom_sf"/>
</dbReference>
<dbReference type="PANTHER" id="PTHR43995">
    <property type="entry name" value="PRE-MRNA-PROCESSING FACTOR 19"/>
    <property type="match status" value="1"/>
</dbReference>
<organism evidence="4 5">
    <name type="scientific">Papaver atlanticum</name>
    <dbReference type="NCBI Taxonomy" id="357466"/>
    <lineage>
        <taxon>Eukaryota</taxon>
        <taxon>Viridiplantae</taxon>
        <taxon>Streptophyta</taxon>
        <taxon>Embryophyta</taxon>
        <taxon>Tracheophyta</taxon>
        <taxon>Spermatophyta</taxon>
        <taxon>Magnoliopsida</taxon>
        <taxon>Ranunculales</taxon>
        <taxon>Papaveraceae</taxon>
        <taxon>Papaveroideae</taxon>
        <taxon>Papaver</taxon>
    </lineage>
</organism>
<dbReference type="GO" id="GO:0000398">
    <property type="term" value="P:mRNA splicing, via spliceosome"/>
    <property type="evidence" value="ECO:0007669"/>
    <property type="project" value="InterPro"/>
</dbReference>
<name>A0AAD4XCX6_9MAGN</name>
<dbReference type="InterPro" id="IPR001680">
    <property type="entry name" value="WD40_rpt"/>
</dbReference>
<keyword evidence="2" id="KW-0539">Nucleus</keyword>
<feature type="domain" description="Prp19 coiled-coil region" evidence="3">
    <location>
        <begin position="1"/>
        <end position="44"/>
    </location>
</feature>
<gene>
    <name evidence="4" type="ORF">MKW98_031863</name>
</gene>
<dbReference type="GO" id="GO:0005737">
    <property type="term" value="C:cytoplasm"/>
    <property type="evidence" value="ECO:0007669"/>
    <property type="project" value="TreeGrafter"/>
</dbReference>
<evidence type="ECO:0000259" key="3">
    <source>
        <dbReference type="Pfam" id="PF08606"/>
    </source>
</evidence>
<dbReference type="EMBL" id="JAJJMB010011222">
    <property type="protein sequence ID" value="KAI3903209.1"/>
    <property type="molecule type" value="Genomic_DNA"/>
</dbReference>
<dbReference type="AlphaFoldDB" id="A0AAD4XCX6"/>
<dbReference type="PROSITE" id="PS50294">
    <property type="entry name" value="WD_REPEATS_REGION"/>
    <property type="match status" value="1"/>
</dbReference>
<keyword evidence="2" id="KW-0747">Spliceosome</keyword>